<keyword evidence="4" id="KW-1185">Reference proteome</keyword>
<dbReference type="EMBL" id="CP087164">
    <property type="protein sequence ID" value="UGS35036.1"/>
    <property type="molecule type" value="Genomic_DNA"/>
</dbReference>
<sequence>MSRRRRAAAQPAPPGRARVLADGTRRTLLVDGLEASVVDLADPRHLEIPYTRWIAGVLEATAPGDVLHLGGGACTLARWLAAVRPASRSRVLEVDADVVRVAREQLGLDDVPGLRVSTADARAGVSSLRPRSFDAVVADVFVGPRVPDHLCTVEALADVRRVLRPGGVYVANLIDEAPLRRARRQVATVAEVFGPVTLIAERAVLGGRRAGNLVAAAGRTFARGPIGRAAKGADVLEGESAALWCGGARPLRD</sequence>
<organism evidence="3 4">
    <name type="scientific">Capillimicrobium parvum</name>
    <dbReference type="NCBI Taxonomy" id="2884022"/>
    <lineage>
        <taxon>Bacteria</taxon>
        <taxon>Bacillati</taxon>
        <taxon>Actinomycetota</taxon>
        <taxon>Thermoleophilia</taxon>
        <taxon>Solirubrobacterales</taxon>
        <taxon>Capillimicrobiaceae</taxon>
        <taxon>Capillimicrobium</taxon>
    </lineage>
</organism>
<dbReference type="RefSeq" id="WP_259314699.1">
    <property type="nucleotide sequence ID" value="NZ_CP087164.1"/>
</dbReference>
<reference evidence="3" key="1">
    <citation type="journal article" date="2022" name="Int. J. Syst. Evol. Microbiol.">
        <title>Pseudomonas aegrilactucae sp. nov. and Pseudomonas morbosilactucae sp. nov., pathogens causing bacterial rot of lettuce in Japan.</title>
        <authorList>
            <person name="Sawada H."/>
            <person name="Fujikawa T."/>
            <person name="Satou M."/>
        </authorList>
    </citation>
    <scope>NUCLEOTIDE SEQUENCE</scope>
    <source>
        <strain evidence="3">0166_1</strain>
    </source>
</reference>
<evidence type="ECO:0000313" key="3">
    <source>
        <dbReference type="EMBL" id="UGS35036.1"/>
    </source>
</evidence>
<dbReference type="InterPro" id="IPR029063">
    <property type="entry name" value="SAM-dependent_MTases_sf"/>
</dbReference>
<dbReference type="Pfam" id="PF13649">
    <property type="entry name" value="Methyltransf_25"/>
    <property type="match status" value="1"/>
</dbReference>
<feature type="domain" description="Methyltransferase" evidence="2">
    <location>
        <begin position="66"/>
        <end position="167"/>
    </location>
</feature>
<dbReference type="Proteomes" id="UP001162834">
    <property type="component" value="Chromosome"/>
</dbReference>
<evidence type="ECO:0000256" key="1">
    <source>
        <dbReference type="ARBA" id="ARBA00023115"/>
    </source>
</evidence>
<dbReference type="SUPFAM" id="SSF53335">
    <property type="entry name" value="S-adenosyl-L-methionine-dependent methyltransferases"/>
    <property type="match status" value="1"/>
</dbReference>
<protein>
    <submittedName>
        <fullName evidence="3">Polyamine aminopropyltransferase</fullName>
        <ecNumber evidence="3">2.5.1.16</ecNumber>
    </submittedName>
</protein>
<gene>
    <name evidence="3" type="primary">speE_1</name>
    <name evidence="3" type="ORF">DSM104329_01420</name>
</gene>
<evidence type="ECO:0000259" key="2">
    <source>
        <dbReference type="Pfam" id="PF13649"/>
    </source>
</evidence>
<dbReference type="KEGG" id="sbae:DSM104329_01420"/>
<dbReference type="EC" id="2.5.1.16" evidence="3"/>
<proteinExistence type="predicted"/>
<keyword evidence="3" id="KW-0808">Transferase</keyword>
<dbReference type="AlphaFoldDB" id="A0A9E6XV84"/>
<keyword evidence="1" id="KW-0620">Polyamine biosynthesis</keyword>
<name>A0A9E6XV84_9ACTN</name>
<dbReference type="CDD" id="cd02440">
    <property type="entry name" value="AdoMet_MTases"/>
    <property type="match status" value="1"/>
</dbReference>
<dbReference type="NCBIfam" id="NF037959">
    <property type="entry name" value="MFS_SpdSyn"/>
    <property type="match status" value="1"/>
</dbReference>
<evidence type="ECO:0000313" key="4">
    <source>
        <dbReference type="Proteomes" id="UP001162834"/>
    </source>
</evidence>
<dbReference type="PANTHER" id="PTHR43317:SF1">
    <property type="entry name" value="THERMOSPERMINE SYNTHASE ACAULIS5"/>
    <property type="match status" value="1"/>
</dbReference>
<accession>A0A9E6XV84</accession>
<dbReference type="GO" id="GO:0004766">
    <property type="term" value="F:spermidine synthase activity"/>
    <property type="evidence" value="ECO:0007669"/>
    <property type="project" value="UniProtKB-EC"/>
</dbReference>
<dbReference type="PANTHER" id="PTHR43317">
    <property type="entry name" value="THERMOSPERMINE SYNTHASE ACAULIS5"/>
    <property type="match status" value="1"/>
</dbReference>
<dbReference type="GO" id="GO:0006596">
    <property type="term" value="P:polyamine biosynthetic process"/>
    <property type="evidence" value="ECO:0007669"/>
    <property type="project" value="UniProtKB-KW"/>
</dbReference>
<dbReference type="InterPro" id="IPR041698">
    <property type="entry name" value="Methyltransf_25"/>
</dbReference>
<dbReference type="Gene3D" id="3.40.50.150">
    <property type="entry name" value="Vaccinia Virus protein VP39"/>
    <property type="match status" value="1"/>
</dbReference>